<reference evidence="1 2" key="1">
    <citation type="submission" date="2017-01" db="EMBL/GenBank/DDBJ databases">
        <authorList>
            <person name="Mah S.A."/>
            <person name="Swanson W.J."/>
            <person name="Moy G.W."/>
            <person name="Vacquier V.D."/>
        </authorList>
    </citation>
    <scope>NUCLEOTIDE SEQUENCE [LARGE SCALE GENOMIC DNA]</scope>
</reference>
<gene>
    <name evidence="1" type="ORF">YOLOSWAG_184</name>
</gene>
<dbReference type="Proteomes" id="UP000221250">
    <property type="component" value="Segment"/>
</dbReference>
<protein>
    <submittedName>
        <fullName evidence="1">Uncharacterized protein</fullName>
    </submittedName>
</protein>
<dbReference type="EMBL" id="KY448244">
    <property type="protein sequence ID" value="AQT28663.1"/>
    <property type="molecule type" value="Genomic_DNA"/>
</dbReference>
<proteinExistence type="predicted"/>
<organism evidence="1 2">
    <name type="scientific">Erwinia phage vB_EamM_Yoloswag</name>
    <dbReference type="NCBI Taxonomy" id="1958956"/>
    <lineage>
        <taxon>Viruses</taxon>
        <taxon>Duplodnaviria</taxon>
        <taxon>Heunggongvirae</taxon>
        <taxon>Uroviricota</taxon>
        <taxon>Caudoviricetes</taxon>
        <taxon>Yoloswagvirus</taxon>
        <taxon>Yoloswagvirus yoloswag</taxon>
    </lineage>
</organism>
<evidence type="ECO:0000313" key="1">
    <source>
        <dbReference type="EMBL" id="AQT28663.1"/>
    </source>
</evidence>
<keyword evidence="2" id="KW-1185">Reference proteome</keyword>
<name>A0A1S6L3A9_9CAUD</name>
<accession>A0A1S6L3A9</accession>
<sequence>MQFVTNFSPSDLSDQCRELLFFDPTLDTSVNKKTDVLLNNLSSILRDSRAALGFSGTTNPVRGVDSTRTTYYLTQLRYAQGSETYSKLVDIFHNSVAWGKSPFASVLSNYAYDSTAGPTAVLWPSALDTVSSQELTAPSFGIKNTVPLLGILPAITMTYVGWQAFADGTFSTKQTYSKSWPGLSALLSTVTVNPVLTVMNTKKVDYVAAPYSPTVGPSNFVSDSTVAVPGKYTAKLATSRTAEKVTLQFALGYVSSKNIYIRLARGTDFNVAASVDPGTRQSITFLTAQQKVTL</sequence>
<evidence type="ECO:0000313" key="2">
    <source>
        <dbReference type="Proteomes" id="UP000221250"/>
    </source>
</evidence>